<feature type="domain" description="YheO-like" evidence="1">
    <location>
        <begin position="14"/>
        <end position="120"/>
    </location>
</feature>
<dbReference type="InterPro" id="IPR013559">
    <property type="entry name" value="YheO"/>
</dbReference>
<dbReference type="Pfam" id="PF13309">
    <property type="entry name" value="HTH_22"/>
    <property type="match status" value="1"/>
</dbReference>
<organism evidence="3 4">
    <name type="scientific">Paraburkholderia caledonica</name>
    <dbReference type="NCBI Taxonomy" id="134536"/>
    <lineage>
        <taxon>Bacteria</taxon>
        <taxon>Pseudomonadati</taxon>
        <taxon>Pseudomonadota</taxon>
        <taxon>Betaproteobacteria</taxon>
        <taxon>Burkholderiales</taxon>
        <taxon>Burkholderiaceae</taxon>
        <taxon>Paraburkholderia</taxon>
    </lineage>
</organism>
<dbReference type="EMBL" id="JAURTK010000015">
    <property type="protein sequence ID" value="MDP9651053.1"/>
    <property type="molecule type" value="Genomic_DNA"/>
</dbReference>
<reference evidence="3" key="1">
    <citation type="submission" date="2023-07" db="EMBL/GenBank/DDBJ databases">
        <title>Sorghum-associated microbial communities from plants grown in Nebraska, USA.</title>
        <authorList>
            <person name="Schachtman D."/>
        </authorList>
    </citation>
    <scope>NUCLEOTIDE SEQUENCE</scope>
    <source>
        <strain evidence="3">DS1061</strain>
    </source>
</reference>
<evidence type="ECO:0000259" key="2">
    <source>
        <dbReference type="Pfam" id="PF13309"/>
    </source>
</evidence>
<gene>
    <name evidence="3" type="ORF">J2793_006528</name>
</gene>
<dbReference type="Proteomes" id="UP001229486">
    <property type="component" value="Unassembled WGS sequence"/>
</dbReference>
<evidence type="ECO:0000259" key="1">
    <source>
        <dbReference type="Pfam" id="PF08348"/>
    </source>
</evidence>
<dbReference type="RefSeq" id="WP_392395771.1">
    <property type="nucleotide sequence ID" value="NZ_JAURTK010000015.1"/>
</dbReference>
<evidence type="ECO:0000313" key="4">
    <source>
        <dbReference type="Proteomes" id="UP001229486"/>
    </source>
</evidence>
<feature type="domain" description="Transcriptional regulator DauR-like HTH" evidence="2">
    <location>
        <begin position="147"/>
        <end position="206"/>
    </location>
</feature>
<dbReference type="Pfam" id="PF08348">
    <property type="entry name" value="PAS_6"/>
    <property type="match status" value="1"/>
</dbReference>
<dbReference type="AlphaFoldDB" id="A0AB73IM05"/>
<sequence>MRKRKITRGPHPLLKRQEAVANGIAALFYPYVEVVIHDLGSQTIAYIANNLSKRELGDASALEEIDAAVAPDGTIGPYEKLRWDGRRMRSVSIVMRDDDEEPVGVMCINYNVAVFDDIKDVIDTVVSRVTLVAQPEVLFRDDWQERINTFMHTWLRERQLSLATLSRLHRRELVDALFTEGAFSVRSAANYVAKVLGMGRATVYKRIGELREAGTSNTPAARPKK</sequence>
<evidence type="ECO:0000313" key="3">
    <source>
        <dbReference type="EMBL" id="MDP9651053.1"/>
    </source>
</evidence>
<protein>
    <submittedName>
        <fullName evidence="3">Transcriptional regulator YheO</fullName>
    </submittedName>
</protein>
<dbReference type="InterPro" id="IPR039445">
    <property type="entry name" value="DauR-like_HTH"/>
</dbReference>
<name>A0AB73IM05_9BURK</name>
<dbReference type="PANTHER" id="PTHR35568:SF1">
    <property type="entry name" value="TRANSCRIPTIONAL REGULATOR DAUR"/>
    <property type="match status" value="1"/>
</dbReference>
<proteinExistence type="predicted"/>
<accession>A0AB73IM05</accession>
<comment type="caution">
    <text evidence="3">The sequence shown here is derived from an EMBL/GenBank/DDBJ whole genome shotgun (WGS) entry which is preliminary data.</text>
</comment>
<dbReference type="InterPro" id="IPR039446">
    <property type="entry name" value="DauR-like"/>
</dbReference>
<dbReference type="PANTHER" id="PTHR35568">
    <property type="entry name" value="TRANSCRIPTIONAL REGULATOR DAUR"/>
    <property type="match status" value="1"/>
</dbReference>